<dbReference type="SUPFAM" id="SSF53822">
    <property type="entry name" value="Periplasmic binding protein-like I"/>
    <property type="match status" value="1"/>
</dbReference>
<protein>
    <submittedName>
        <fullName evidence="5">LacI family transcriptional regulator</fullName>
    </submittedName>
</protein>
<proteinExistence type="predicted"/>
<keyword evidence="2" id="KW-0238">DNA-binding</keyword>
<evidence type="ECO:0000256" key="3">
    <source>
        <dbReference type="ARBA" id="ARBA00023163"/>
    </source>
</evidence>
<gene>
    <name evidence="5" type="ORF">G1H10_18815</name>
</gene>
<dbReference type="InterPro" id="IPR000524">
    <property type="entry name" value="Tscrpt_reg_HTH_GntR"/>
</dbReference>
<dbReference type="RefSeq" id="WP_163740593.1">
    <property type="nucleotide sequence ID" value="NZ_JAAGOA010000013.1"/>
</dbReference>
<dbReference type="GO" id="GO:0000976">
    <property type="term" value="F:transcription cis-regulatory region binding"/>
    <property type="evidence" value="ECO:0007669"/>
    <property type="project" value="TreeGrafter"/>
</dbReference>
<dbReference type="GO" id="GO:0003700">
    <property type="term" value="F:DNA-binding transcription factor activity"/>
    <property type="evidence" value="ECO:0007669"/>
    <property type="project" value="InterPro"/>
</dbReference>
<dbReference type="InterPro" id="IPR036388">
    <property type="entry name" value="WH-like_DNA-bd_sf"/>
</dbReference>
<dbReference type="Gene3D" id="1.10.10.10">
    <property type="entry name" value="Winged helix-like DNA-binding domain superfamily/Winged helix DNA-binding domain"/>
    <property type="match status" value="1"/>
</dbReference>
<keyword evidence="1" id="KW-0805">Transcription regulation</keyword>
<feature type="domain" description="HTH gntR-type" evidence="4">
    <location>
        <begin position="13"/>
        <end position="81"/>
    </location>
</feature>
<dbReference type="Pfam" id="PF13377">
    <property type="entry name" value="Peripla_BP_3"/>
    <property type="match status" value="1"/>
</dbReference>
<dbReference type="InterPro" id="IPR036390">
    <property type="entry name" value="WH_DNA-bd_sf"/>
</dbReference>
<dbReference type="Gene3D" id="3.40.50.2300">
    <property type="match status" value="2"/>
</dbReference>
<reference evidence="5 6" key="1">
    <citation type="submission" date="2020-02" db="EMBL/GenBank/DDBJ databases">
        <authorList>
            <person name="Li X.-J."/>
            <person name="Han X.-M."/>
        </authorList>
    </citation>
    <scope>NUCLEOTIDE SEQUENCE [LARGE SCALE GENOMIC DNA]</scope>
    <source>
        <strain evidence="5 6">CCTCC AB 2017055</strain>
    </source>
</reference>
<dbReference type="Proteomes" id="UP000475214">
    <property type="component" value="Unassembled WGS sequence"/>
</dbReference>
<sequence length="383" mass="41500">MPDTTALSEAPHGTRFRMLASMIRRDIDRGTLPVGSRLPAVPELAKAHGVGVNTVRRAVARLVEDGLLDRRHGSGTYVLRTSADRQVRRAVGVLVPSLTYYYPQVIAGIEEAASRRGVDVVIACSYYDADRELAEIDRFLGSSVDGMLLVPSLHRAPDPARYVSRLSKLPVPYFLIERRLDDPAADAADSTDVSSVRTDIAAGVRAAIAHLTALGRRRIGHIGHLSSAPGTRVFRGFLDAMREFGLEVIDGAVLRRPTLSMAEVGQYVTTCAREQLDAVFCLGDPFAATLVRELGKHGHPVPDDVAVITFDDEFAHVAEVPLTAVSPPKYELGRLATDLLVRRLEDGGPAVACDVRLQPKLVIRSSCGARPTETIDLVFEPTG</sequence>
<evidence type="ECO:0000313" key="6">
    <source>
        <dbReference type="Proteomes" id="UP000475214"/>
    </source>
</evidence>
<comment type="caution">
    <text evidence="5">The sequence shown here is derived from an EMBL/GenBank/DDBJ whole genome shotgun (WGS) entry which is preliminary data.</text>
</comment>
<accession>A0A6L9SAV6</accession>
<dbReference type="SUPFAM" id="SSF46785">
    <property type="entry name" value="Winged helix' DNA-binding domain"/>
    <property type="match status" value="1"/>
</dbReference>
<dbReference type="SMART" id="SM00345">
    <property type="entry name" value="HTH_GNTR"/>
    <property type="match status" value="1"/>
</dbReference>
<keyword evidence="3" id="KW-0804">Transcription</keyword>
<evidence type="ECO:0000256" key="2">
    <source>
        <dbReference type="ARBA" id="ARBA00023125"/>
    </source>
</evidence>
<dbReference type="PROSITE" id="PS50949">
    <property type="entry name" value="HTH_GNTR"/>
    <property type="match status" value="1"/>
</dbReference>
<dbReference type="CDD" id="cd07377">
    <property type="entry name" value="WHTH_GntR"/>
    <property type="match status" value="1"/>
</dbReference>
<organism evidence="5 6">
    <name type="scientific">Phytoactinopolyspora halotolerans</name>
    <dbReference type="NCBI Taxonomy" id="1981512"/>
    <lineage>
        <taxon>Bacteria</taxon>
        <taxon>Bacillati</taxon>
        <taxon>Actinomycetota</taxon>
        <taxon>Actinomycetes</taxon>
        <taxon>Jiangellales</taxon>
        <taxon>Jiangellaceae</taxon>
        <taxon>Phytoactinopolyspora</taxon>
    </lineage>
</organism>
<name>A0A6L9SAV6_9ACTN</name>
<dbReference type="CDD" id="cd06267">
    <property type="entry name" value="PBP1_LacI_sugar_binding-like"/>
    <property type="match status" value="1"/>
</dbReference>
<dbReference type="InterPro" id="IPR046335">
    <property type="entry name" value="LacI/GalR-like_sensor"/>
</dbReference>
<dbReference type="EMBL" id="JAAGOA010000013">
    <property type="protein sequence ID" value="NEE02229.1"/>
    <property type="molecule type" value="Genomic_DNA"/>
</dbReference>
<dbReference type="Pfam" id="PF00392">
    <property type="entry name" value="GntR"/>
    <property type="match status" value="1"/>
</dbReference>
<evidence type="ECO:0000259" key="4">
    <source>
        <dbReference type="PROSITE" id="PS50949"/>
    </source>
</evidence>
<dbReference type="AlphaFoldDB" id="A0A6L9SAV6"/>
<dbReference type="InterPro" id="IPR028082">
    <property type="entry name" value="Peripla_BP_I"/>
</dbReference>
<dbReference type="PANTHER" id="PTHR30146">
    <property type="entry name" value="LACI-RELATED TRANSCRIPTIONAL REPRESSOR"/>
    <property type="match status" value="1"/>
</dbReference>
<evidence type="ECO:0000256" key="1">
    <source>
        <dbReference type="ARBA" id="ARBA00023015"/>
    </source>
</evidence>
<evidence type="ECO:0000313" key="5">
    <source>
        <dbReference type="EMBL" id="NEE02229.1"/>
    </source>
</evidence>
<dbReference type="PANTHER" id="PTHR30146:SF109">
    <property type="entry name" value="HTH-TYPE TRANSCRIPTIONAL REGULATOR GALS"/>
    <property type="match status" value="1"/>
</dbReference>
<keyword evidence="6" id="KW-1185">Reference proteome</keyword>